<reference evidence="2 3" key="1">
    <citation type="submission" date="2019-03" db="EMBL/GenBank/DDBJ databases">
        <title>Draft genome sequences of novel Actinobacteria.</title>
        <authorList>
            <person name="Sahin N."/>
            <person name="Ay H."/>
            <person name="Saygin H."/>
        </authorList>
    </citation>
    <scope>NUCLEOTIDE SEQUENCE [LARGE SCALE GENOMIC DNA]</scope>
    <source>
        <strain evidence="2 3">DSM 45941</strain>
    </source>
</reference>
<dbReference type="RefSeq" id="WP_132200294.1">
    <property type="nucleotide sequence ID" value="NZ_SMKY01000144.1"/>
</dbReference>
<protein>
    <recommendedName>
        <fullName evidence="4">SH3 domain-containing protein</fullName>
    </recommendedName>
</protein>
<sequence length="224" mass="22510">MRKAGKSALTTASLAVSAVIATVAAAATTWTVLPGGAVTATGTQPLTVIDMSTGGAIVCDAMTAKAVAKNGSGLQPAGVAAINGLTFSTPGNPNDWCTGGVGIVFDVQPVGLPWQINAESYEPASGEVVGKAVGVTVKAHGSDECDVTFSGADGQPGWVKVRYNNETGKVWVGASPQEMETDYGTNLVATGVDPDCDPTLVALGDEISLGGEYAVDPKQLVTSP</sequence>
<dbReference type="OrthoDB" id="3480256at2"/>
<feature type="chain" id="PRO_5020282891" description="SH3 domain-containing protein" evidence="1">
    <location>
        <begin position="27"/>
        <end position="224"/>
    </location>
</feature>
<evidence type="ECO:0008006" key="4">
    <source>
        <dbReference type="Google" id="ProtNLM"/>
    </source>
</evidence>
<gene>
    <name evidence="2" type="ORF">E1293_26995</name>
</gene>
<name>A0A4V2YU86_9ACTN</name>
<keyword evidence="1" id="KW-0732">Signal</keyword>
<feature type="signal peptide" evidence="1">
    <location>
        <begin position="1"/>
        <end position="26"/>
    </location>
</feature>
<dbReference type="AlphaFoldDB" id="A0A4V2YU86"/>
<organism evidence="2 3">
    <name type="scientific">Actinomadura darangshiensis</name>
    <dbReference type="NCBI Taxonomy" id="705336"/>
    <lineage>
        <taxon>Bacteria</taxon>
        <taxon>Bacillati</taxon>
        <taxon>Actinomycetota</taxon>
        <taxon>Actinomycetes</taxon>
        <taxon>Streptosporangiales</taxon>
        <taxon>Thermomonosporaceae</taxon>
        <taxon>Actinomadura</taxon>
    </lineage>
</organism>
<accession>A0A4V2YU86</accession>
<evidence type="ECO:0000313" key="3">
    <source>
        <dbReference type="Proteomes" id="UP000295578"/>
    </source>
</evidence>
<evidence type="ECO:0000256" key="1">
    <source>
        <dbReference type="SAM" id="SignalP"/>
    </source>
</evidence>
<keyword evidence="3" id="KW-1185">Reference proteome</keyword>
<proteinExistence type="predicted"/>
<dbReference type="Proteomes" id="UP000295578">
    <property type="component" value="Unassembled WGS sequence"/>
</dbReference>
<dbReference type="EMBL" id="SMKY01000144">
    <property type="protein sequence ID" value="TDD76557.1"/>
    <property type="molecule type" value="Genomic_DNA"/>
</dbReference>
<evidence type="ECO:0000313" key="2">
    <source>
        <dbReference type="EMBL" id="TDD76557.1"/>
    </source>
</evidence>
<comment type="caution">
    <text evidence="2">The sequence shown here is derived from an EMBL/GenBank/DDBJ whole genome shotgun (WGS) entry which is preliminary data.</text>
</comment>